<name>A0A6J4T8J7_9ACTN</name>
<dbReference type="AlphaFoldDB" id="A0A6J4T8J7"/>
<accession>A0A6J4T8J7</accession>
<reference evidence="1" key="1">
    <citation type="submission" date="2020-02" db="EMBL/GenBank/DDBJ databases">
        <authorList>
            <person name="Meier V. D."/>
        </authorList>
    </citation>
    <scope>NUCLEOTIDE SEQUENCE</scope>
    <source>
        <strain evidence="1">AVDCRST_MAG12</strain>
    </source>
</reference>
<proteinExistence type="predicted"/>
<evidence type="ECO:0000313" key="1">
    <source>
        <dbReference type="EMBL" id="CAA9516194.1"/>
    </source>
</evidence>
<gene>
    <name evidence="1" type="ORF">AVDCRST_MAG12-3496</name>
</gene>
<sequence length="75" mass="8174">MSADSARRSGRHQDRDTANDLLECAIGREAEHLRYVLLLQEDEDMEVMGRDPDNRFAVGGTIGSTALGSGLGRRG</sequence>
<dbReference type="EMBL" id="CADCVK010000492">
    <property type="protein sequence ID" value="CAA9516194.1"/>
    <property type="molecule type" value="Genomic_DNA"/>
</dbReference>
<protein>
    <submittedName>
        <fullName evidence="1">Uncharacterized protein</fullName>
    </submittedName>
</protein>
<organism evidence="1">
    <name type="scientific">uncultured Rubrobacteraceae bacterium</name>
    <dbReference type="NCBI Taxonomy" id="349277"/>
    <lineage>
        <taxon>Bacteria</taxon>
        <taxon>Bacillati</taxon>
        <taxon>Actinomycetota</taxon>
        <taxon>Rubrobacteria</taxon>
        <taxon>Rubrobacterales</taxon>
        <taxon>Rubrobacteraceae</taxon>
        <taxon>environmental samples</taxon>
    </lineage>
</organism>